<dbReference type="EMBL" id="KU574722">
    <property type="protein sequence ID" value="AMM43972.1"/>
    <property type="molecule type" value="Genomic_DNA"/>
</dbReference>
<evidence type="ECO:0000313" key="2">
    <source>
        <dbReference type="Proteomes" id="UP000223891"/>
    </source>
</evidence>
<name>A0A1L2CVB3_9CAUD</name>
<evidence type="ECO:0000313" key="1">
    <source>
        <dbReference type="EMBL" id="AMM43972.1"/>
    </source>
</evidence>
<proteinExistence type="predicted"/>
<dbReference type="Proteomes" id="UP000223891">
    <property type="component" value="Segment"/>
</dbReference>
<keyword evidence="2" id="KW-1185">Reference proteome</keyword>
<sequence length="143" mass="16383">MQDPILKFQKYCSQTDKLIDVCQIRLQYFTPEAITELWDYEVDHKGDWKRAFKCGEINSREHTTKILFGVNGYVYSFAKVFAKSGKHHPHDHLVASFSGYGDCTGSTIIMDLAQYSNAASSALKPIIDDYDLLMQKYNEINVT</sequence>
<accession>A0A1L2CVB3</accession>
<reference evidence="2" key="1">
    <citation type="submission" date="2016-01" db="EMBL/GenBank/DDBJ databases">
        <title>Isolation and Characterization of Enterobacteria phage CBB.</title>
        <authorList>
            <person name="Buttimer C.T.H."/>
            <person name="Hendrix H."/>
            <person name="Alexandre H."/>
            <person name="O'Mahony J."/>
            <person name="Lavigne R."/>
            <person name="Coffey A."/>
        </authorList>
    </citation>
    <scope>NUCLEOTIDE SEQUENCE [LARGE SCALE GENOMIC DNA]</scope>
</reference>
<protein>
    <submittedName>
        <fullName evidence="1">Uncharacterized protein</fullName>
    </submittedName>
</protein>
<organism evidence="1 2">
    <name type="scientific">Pectobacterium phage vB_PcaM_CBB</name>
    <dbReference type="NCBI Taxonomy" id="2772511"/>
    <lineage>
        <taxon>Viruses</taxon>
        <taxon>Duplodnaviria</taxon>
        <taxon>Heunggongvirae</taxon>
        <taxon>Uroviricota</taxon>
        <taxon>Caudoviricetes</taxon>
        <taxon>Mimasvirus</taxon>
        <taxon>Mimasvirus CBB</taxon>
    </lineage>
</organism>
<gene>
    <name evidence="1" type="ORF">CBB_409</name>
</gene>